<organism evidence="2 3">
    <name type="scientific">Dreissena polymorpha</name>
    <name type="common">Zebra mussel</name>
    <name type="synonym">Mytilus polymorpha</name>
    <dbReference type="NCBI Taxonomy" id="45954"/>
    <lineage>
        <taxon>Eukaryota</taxon>
        <taxon>Metazoa</taxon>
        <taxon>Spiralia</taxon>
        <taxon>Lophotrochozoa</taxon>
        <taxon>Mollusca</taxon>
        <taxon>Bivalvia</taxon>
        <taxon>Autobranchia</taxon>
        <taxon>Heteroconchia</taxon>
        <taxon>Euheterodonta</taxon>
        <taxon>Imparidentia</taxon>
        <taxon>Neoheterodontei</taxon>
        <taxon>Myida</taxon>
        <taxon>Dreissenoidea</taxon>
        <taxon>Dreissenidae</taxon>
        <taxon>Dreissena</taxon>
    </lineage>
</organism>
<feature type="signal peptide" evidence="1">
    <location>
        <begin position="1"/>
        <end position="21"/>
    </location>
</feature>
<evidence type="ECO:0000313" key="2">
    <source>
        <dbReference type="EMBL" id="KAH3719925.1"/>
    </source>
</evidence>
<name>A0A9D4CAC9_DREPO</name>
<dbReference type="AlphaFoldDB" id="A0A9D4CAC9"/>
<evidence type="ECO:0000313" key="3">
    <source>
        <dbReference type="Proteomes" id="UP000828390"/>
    </source>
</evidence>
<evidence type="ECO:0000256" key="1">
    <source>
        <dbReference type="SAM" id="SignalP"/>
    </source>
</evidence>
<comment type="caution">
    <text evidence="2">The sequence shown here is derived from an EMBL/GenBank/DDBJ whole genome shotgun (WGS) entry which is preliminary data.</text>
</comment>
<dbReference type="Proteomes" id="UP000828390">
    <property type="component" value="Unassembled WGS sequence"/>
</dbReference>
<proteinExistence type="predicted"/>
<reference evidence="2" key="1">
    <citation type="journal article" date="2019" name="bioRxiv">
        <title>The Genome of the Zebra Mussel, Dreissena polymorpha: A Resource for Invasive Species Research.</title>
        <authorList>
            <person name="McCartney M.A."/>
            <person name="Auch B."/>
            <person name="Kono T."/>
            <person name="Mallez S."/>
            <person name="Zhang Y."/>
            <person name="Obille A."/>
            <person name="Becker A."/>
            <person name="Abrahante J.E."/>
            <person name="Garbe J."/>
            <person name="Badalamenti J.P."/>
            <person name="Herman A."/>
            <person name="Mangelson H."/>
            <person name="Liachko I."/>
            <person name="Sullivan S."/>
            <person name="Sone E.D."/>
            <person name="Koren S."/>
            <person name="Silverstein K.A.T."/>
            <person name="Beckman K.B."/>
            <person name="Gohl D.M."/>
        </authorList>
    </citation>
    <scope>NUCLEOTIDE SEQUENCE</scope>
    <source>
        <strain evidence="2">Duluth1</strain>
        <tissue evidence="2">Whole animal</tissue>
    </source>
</reference>
<accession>A0A9D4CAC9</accession>
<keyword evidence="3" id="KW-1185">Reference proteome</keyword>
<keyword evidence="1" id="KW-0732">Signal</keyword>
<reference evidence="2" key="2">
    <citation type="submission" date="2020-11" db="EMBL/GenBank/DDBJ databases">
        <authorList>
            <person name="McCartney M.A."/>
            <person name="Auch B."/>
            <person name="Kono T."/>
            <person name="Mallez S."/>
            <person name="Becker A."/>
            <person name="Gohl D.M."/>
            <person name="Silverstein K.A.T."/>
            <person name="Koren S."/>
            <person name="Bechman K.B."/>
            <person name="Herman A."/>
            <person name="Abrahante J.E."/>
            <person name="Garbe J."/>
        </authorList>
    </citation>
    <scope>NUCLEOTIDE SEQUENCE</scope>
    <source>
        <strain evidence="2">Duluth1</strain>
        <tissue evidence="2">Whole animal</tissue>
    </source>
</reference>
<protein>
    <recommendedName>
        <fullName evidence="4">Reverse transcriptase domain-containing protein</fullName>
    </recommendedName>
</protein>
<evidence type="ECO:0008006" key="4">
    <source>
        <dbReference type="Google" id="ProtNLM"/>
    </source>
</evidence>
<dbReference type="EMBL" id="JAIWYP010000013">
    <property type="protein sequence ID" value="KAH3719925.1"/>
    <property type="molecule type" value="Genomic_DNA"/>
</dbReference>
<feature type="chain" id="PRO_5038844432" description="Reverse transcriptase domain-containing protein" evidence="1">
    <location>
        <begin position="22"/>
        <end position="120"/>
    </location>
</feature>
<gene>
    <name evidence="2" type="ORF">DPMN_062810</name>
</gene>
<sequence>MSTLIIFIIICIEFLSHHIQSNKHINNISLEPDDEIKQPLFADDATYILNDNSDSFYIIIESLTLFRKTSSLKINKNKCTVLRVGKLKQSNVHHQKEMKFILTSDEATTLEITFINNETF</sequence>